<feature type="transmembrane region" description="Helical" evidence="7">
    <location>
        <begin position="150"/>
        <end position="168"/>
    </location>
</feature>
<comment type="domain">
    <text evidence="7">The DHHC domain is required for palmitoyltransferase activity.</text>
</comment>
<evidence type="ECO:0000256" key="5">
    <source>
        <dbReference type="ARBA" id="ARBA00023136"/>
    </source>
</evidence>
<evidence type="ECO:0000256" key="6">
    <source>
        <dbReference type="ARBA" id="ARBA00023315"/>
    </source>
</evidence>
<evidence type="ECO:0000256" key="7">
    <source>
        <dbReference type="RuleBase" id="RU079119"/>
    </source>
</evidence>
<evidence type="ECO:0000256" key="2">
    <source>
        <dbReference type="ARBA" id="ARBA00022679"/>
    </source>
</evidence>
<dbReference type="GO" id="GO:0006612">
    <property type="term" value="P:protein targeting to membrane"/>
    <property type="evidence" value="ECO:0007669"/>
    <property type="project" value="TreeGrafter"/>
</dbReference>
<feature type="region of interest" description="Disordered" evidence="8">
    <location>
        <begin position="277"/>
        <end position="333"/>
    </location>
</feature>
<comment type="subcellular location">
    <subcellularLocation>
        <location evidence="1">Membrane</location>
        <topology evidence="1">Multi-pass membrane protein</topology>
    </subcellularLocation>
</comment>
<name>A0A9B0T0P7_CHRAS</name>
<evidence type="ECO:0000256" key="8">
    <source>
        <dbReference type="SAM" id="MobiDB-lite"/>
    </source>
</evidence>
<gene>
    <name evidence="11" type="primary">ZDHHC2</name>
</gene>
<dbReference type="Pfam" id="PF01529">
    <property type="entry name" value="DHHC"/>
    <property type="match status" value="1"/>
</dbReference>
<dbReference type="PANTHER" id="PTHR22883">
    <property type="entry name" value="ZINC FINGER DHHC DOMAIN CONTAINING PROTEIN"/>
    <property type="match status" value="1"/>
</dbReference>
<dbReference type="GO" id="GO:0005794">
    <property type="term" value="C:Golgi apparatus"/>
    <property type="evidence" value="ECO:0007669"/>
    <property type="project" value="TreeGrafter"/>
</dbReference>
<dbReference type="GeneID" id="102818938"/>
<dbReference type="EC" id="2.3.1.225" evidence="7"/>
<dbReference type="AlphaFoldDB" id="A0A9B0T0P7"/>
<feature type="compositionally biased region" description="Polar residues" evidence="8">
    <location>
        <begin position="312"/>
        <end position="328"/>
    </location>
</feature>
<dbReference type="InterPro" id="IPR001594">
    <property type="entry name" value="Palmitoyltrfase_DHHC"/>
</dbReference>
<keyword evidence="5 7" id="KW-0472">Membrane</keyword>
<dbReference type="InterPro" id="IPR039859">
    <property type="entry name" value="PFA4/ZDH16/20/ERF2-like"/>
</dbReference>
<accession>A0A9B0T0P7</accession>
<feature type="transmembrane region" description="Helical" evidence="7">
    <location>
        <begin position="188"/>
        <end position="210"/>
    </location>
</feature>
<dbReference type="RefSeq" id="XP_006834581.1">
    <property type="nucleotide sequence ID" value="XM_006834518.1"/>
</dbReference>
<keyword evidence="4 7" id="KW-1133">Transmembrane helix</keyword>
<comment type="similarity">
    <text evidence="7">Belongs to the DHHC palmitoyltransferase family.</text>
</comment>
<evidence type="ECO:0000259" key="9">
    <source>
        <dbReference type="Pfam" id="PF01529"/>
    </source>
</evidence>
<protein>
    <recommendedName>
        <fullName evidence="7">Palmitoyltransferase</fullName>
        <ecNumber evidence="7">2.3.1.225</ecNumber>
    </recommendedName>
</protein>
<dbReference type="GO" id="GO:0016188">
    <property type="term" value="P:synaptic vesicle maturation"/>
    <property type="evidence" value="ECO:0007669"/>
    <property type="project" value="TreeGrafter"/>
</dbReference>
<keyword evidence="3 7" id="KW-0812">Transmembrane</keyword>
<dbReference type="OrthoDB" id="9909019at2759"/>
<dbReference type="GO" id="GO:0019706">
    <property type="term" value="F:protein-cysteine S-palmitoyltransferase activity"/>
    <property type="evidence" value="ECO:0007669"/>
    <property type="project" value="UniProtKB-EC"/>
</dbReference>
<evidence type="ECO:0000256" key="3">
    <source>
        <dbReference type="ARBA" id="ARBA00022692"/>
    </source>
</evidence>
<dbReference type="GO" id="GO:0005783">
    <property type="term" value="C:endoplasmic reticulum"/>
    <property type="evidence" value="ECO:0007669"/>
    <property type="project" value="TreeGrafter"/>
</dbReference>
<evidence type="ECO:0000313" key="11">
    <source>
        <dbReference type="RefSeq" id="XP_006834581.1"/>
    </source>
</evidence>
<comment type="catalytic activity">
    <reaction evidence="7">
        <text>L-cysteinyl-[protein] + hexadecanoyl-CoA = S-hexadecanoyl-L-cysteinyl-[protein] + CoA</text>
        <dbReference type="Rhea" id="RHEA:36683"/>
        <dbReference type="Rhea" id="RHEA-COMP:10131"/>
        <dbReference type="Rhea" id="RHEA-COMP:11032"/>
        <dbReference type="ChEBI" id="CHEBI:29950"/>
        <dbReference type="ChEBI" id="CHEBI:57287"/>
        <dbReference type="ChEBI" id="CHEBI:57379"/>
        <dbReference type="ChEBI" id="CHEBI:74151"/>
        <dbReference type="EC" id="2.3.1.225"/>
    </reaction>
</comment>
<sequence length="374" mass="42372">MAPSGPGNVKRRCRRVLYWIPVVFIGLLLGWSYYAYAIQLCIVSMENIGEQGENSLYSAVFKKFHLSYAEKELLEREPRGEAHQEVLRRAAKDLPIYTRTMSGAIRYCDRCQLIKPDRCHHCSVCDKCILKMDHHCPWVNNCVGFSNYKFFLLFLAYSLLYCLFIAATDLQYFIKFWTNGLPDTQAKFHIMFLFFAAAMFSVSLSSLFGYHCWLVSKNKSTLEAFRSPVFRHGTDKNGFSLGFSKNLRQVFGDEKKYWLLPIFSSLGDGCSFPTCLVNQDPEQPSTPGGLNSTAKNPENHQFPAKPLRESQSHLLTDSQSWTESNTNPGKDKAAVSGIDGWKRFLQKGALTSSSHFLLSGYVDCELISSPGAMI</sequence>
<organism evidence="10 11">
    <name type="scientific">Chrysochloris asiatica</name>
    <name type="common">Cape golden mole</name>
    <dbReference type="NCBI Taxonomy" id="185453"/>
    <lineage>
        <taxon>Eukaryota</taxon>
        <taxon>Metazoa</taxon>
        <taxon>Chordata</taxon>
        <taxon>Craniata</taxon>
        <taxon>Vertebrata</taxon>
        <taxon>Euteleostomi</taxon>
        <taxon>Mammalia</taxon>
        <taxon>Eutheria</taxon>
        <taxon>Afrotheria</taxon>
        <taxon>Chrysochloridae</taxon>
        <taxon>Chrysochlorinae</taxon>
        <taxon>Chrysochloris</taxon>
    </lineage>
</organism>
<keyword evidence="10" id="KW-1185">Reference proteome</keyword>
<evidence type="ECO:0000256" key="1">
    <source>
        <dbReference type="ARBA" id="ARBA00004141"/>
    </source>
</evidence>
<dbReference type="PANTHER" id="PTHR22883:SF207">
    <property type="entry name" value="PALMITOYLTRANSFERASE ZDHHC2"/>
    <property type="match status" value="1"/>
</dbReference>
<feature type="compositionally biased region" description="Polar residues" evidence="8">
    <location>
        <begin position="277"/>
        <end position="296"/>
    </location>
</feature>
<dbReference type="GO" id="GO:0016020">
    <property type="term" value="C:membrane"/>
    <property type="evidence" value="ECO:0007669"/>
    <property type="project" value="UniProtKB-SubCell"/>
</dbReference>
<feature type="domain" description="Palmitoyltransferase DHHC" evidence="9">
    <location>
        <begin position="105"/>
        <end position="226"/>
    </location>
</feature>
<proteinExistence type="inferred from homology"/>
<evidence type="ECO:0000313" key="10">
    <source>
        <dbReference type="Proteomes" id="UP000504623"/>
    </source>
</evidence>
<keyword evidence="6 7" id="KW-0012">Acyltransferase</keyword>
<reference evidence="11" key="1">
    <citation type="submission" date="2025-08" db="UniProtKB">
        <authorList>
            <consortium name="RefSeq"/>
        </authorList>
    </citation>
    <scope>IDENTIFICATION</scope>
    <source>
        <tissue evidence="11">Spleen</tissue>
    </source>
</reference>
<dbReference type="PROSITE" id="PS50216">
    <property type="entry name" value="DHHC"/>
    <property type="match status" value="1"/>
</dbReference>
<evidence type="ECO:0000256" key="4">
    <source>
        <dbReference type="ARBA" id="ARBA00022989"/>
    </source>
</evidence>
<dbReference type="CTD" id="51201"/>
<keyword evidence="2 7" id="KW-0808">Transferase</keyword>
<dbReference type="Proteomes" id="UP000504623">
    <property type="component" value="Unplaced"/>
</dbReference>
<feature type="transmembrane region" description="Helical" evidence="7">
    <location>
        <begin position="16"/>
        <end position="36"/>
    </location>
</feature>